<evidence type="ECO:0000313" key="1">
    <source>
        <dbReference type="EMBL" id="SKC70657.1"/>
    </source>
</evidence>
<keyword evidence="2" id="KW-1185">Reference proteome</keyword>
<dbReference type="EMBL" id="FUZQ01000005">
    <property type="protein sequence ID" value="SKC70657.1"/>
    <property type="molecule type" value="Genomic_DNA"/>
</dbReference>
<evidence type="ECO:0000313" key="2">
    <source>
        <dbReference type="Proteomes" id="UP000189777"/>
    </source>
</evidence>
<dbReference type="STRING" id="526729.SAMN04324258_2777"/>
<dbReference type="OrthoDB" id="1030757at2"/>
<sequence length="61" mass="6751">MDVRPARVAADHEFPSRPPLRVLPGTRVRVGDRDDTWPAFVFVTTDDGGSGRVPHRTLEPA</sequence>
<name>A0A1T5L3P0_9MICO</name>
<organism evidence="1 2">
    <name type="scientific">Krasilnikoviella flava</name>
    <dbReference type="NCBI Taxonomy" id="526729"/>
    <lineage>
        <taxon>Bacteria</taxon>
        <taxon>Bacillati</taxon>
        <taxon>Actinomycetota</taxon>
        <taxon>Actinomycetes</taxon>
        <taxon>Micrococcales</taxon>
        <taxon>Promicromonosporaceae</taxon>
        <taxon>Krasilnikoviella</taxon>
    </lineage>
</organism>
<gene>
    <name evidence="1" type="ORF">SAMN04324258_2777</name>
</gene>
<reference evidence="1 2" key="1">
    <citation type="submission" date="2017-02" db="EMBL/GenBank/DDBJ databases">
        <authorList>
            <person name="Peterson S.W."/>
        </authorList>
    </citation>
    <scope>NUCLEOTIDE SEQUENCE [LARGE SCALE GENOMIC DNA]</scope>
    <source>
        <strain evidence="1 2">DSM 21481</strain>
    </source>
</reference>
<dbReference type="AlphaFoldDB" id="A0A1T5L3P0"/>
<dbReference type="Proteomes" id="UP000189777">
    <property type="component" value="Unassembled WGS sequence"/>
</dbReference>
<dbReference type="RefSeq" id="WP_079575089.1">
    <property type="nucleotide sequence ID" value="NZ_FUZQ01000005.1"/>
</dbReference>
<proteinExistence type="predicted"/>
<protein>
    <submittedName>
        <fullName evidence="1">Uncharacterized protein</fullName>
    </submittedName>
</protein>
<accession>A0A1T5L3P0</accession>